<dbReference type="SMART" id="SM00448">
    <property type="entry name" value="REC"/>
    <property type="match status" value="1"/>
</dbReference>
<dbReference type="PROSITE" id="PS50110">
    <property type="entry name" value="RESPONSE_REGULATORY"/>
    <property type="match status" value="1"/>
</dbReference>
<feature type="domain" description="Response regulatory" evidence="3">
    <location>
        <begin position="10"/>
        <end position="125"/>
    </location>
</feature>
<dbReference type="InterPro" id="IPR011006">
    <property type="entry name" value="CheY-like_superfamily"/>
</dbReference>
<comment type="caution">
    <text evidence="1">Lacks conserved residue(s) required for the propagation of feature annotation.</text>
</comment>
<evidence type="ECO:0000256" key="2">
    <source>
        <dbReference type="SAM" id="Phobius"/>
    </source>
</evidence>
<organism evidence="4">
    <name type="scientific">uncultured marine group II/III euryarchaeote KM3_172_F11</name>
    <dbReference type="NCBI Taxonomy" id="1457929"/>
    <lineage>
        <taxon>Archaea</taxon>
        <taxon>Methanobacteriati</taxon>
        <taxon>Methanobacteriota</taxon>
        <taxon>environmental samples</taxon>
    </lineage>
</organism>
<keyword evidence="2" id="KW-0812">Transmembrane</keyword>
<reference evidence="4" key="1">
    <citation type="journal article" date="2014" name="Genome Biol. Evol.">
        <title>Pangenome evidence for extensive interdomain horizontal transfer affecting lineage core and shell genes in uncultured planktonic thaumarchaeota and euryarchaeota.</title>
        <authorList>
            <person name="Deschamps P."/>
            <person name="Zivanovic Y."/>
            <person name="Moreira D."/>
            <person name="Rodriguez-Valera F."/>
            <person name="Lopez-Garcia P."/>
        </authorList>
    </citation>
    <scope>NUCLEOTIDE SEQUENCE</scope>
</reference>
<evidence type="ECO:0000313" key="4">
    <source>
        <dbReference type="EMBL" id="AIF04259.1"/>
    </source>
</evidence>
<name>A0A075GJX9_9EURY</name>
<evidence type="ECO:0000256" key="1">
    <source>
        <dbReference type="PROSITE-ProRule" id="PRU00169"/>
    </source>
</evidence>
<dbReference type="GO" id="GO:0000160">
    <property type="term" value="P:phosphorelay signal transduction system"/>
    <property type="evidence" value="ECO:0007669"/>
    <property type="project" value="InterPro"/>
</dbReference>
<dbReference type="InterPro" id="IPR001789">
    <property type="entry name" value="Sig_transdc_resp-reg_receiver"/>
</dbReference>
<dbReference type="Gene3D" id="3.40.50.2300">
    <property type="match status" value="1"/>
</dbReference>
<proteinExistence type="predicted"/>
<keyword evidence="2" id="KW-0472">Membrane</keyword>
<dbReference type="AlphaFoldDB" id="A0A075GJX9"/>
<dbReference type="Pfam" id="PF00072">
    <property type="entry name" value="Response_reg"/>
    <property type="match status" value="1"/>
</dbReference>
<sequence>MSMSEDEPKTALIVVGNSITEGQLQLLLRKRGWKAEITKDGDQAVDQFVALRPDMVFIAVDIPTLDGHVAALEMRESDSKARIVFVASRGGMSLAEDAAYSAGAVGVLQTPFSTSSVEDVWEGWMGRIPEAPGLSDLDALYPTLREAEPELPPLPPLPPLATEAVEMPVPIATAPIPSSTKPKRKIRWLVRLVLLLIIAGGAIGGAHYAGLIDLNALVEQITGV</sequence>
<dbReference type="EMBL" id="KF900703">
    <property type="protein sequence ID" value="AIF04259.1"/>
    <property type="molecule type" value="Genomic_DNA"/>
</dbReference>
<keyword evidence="2" id="KW-1133">Transmembrane helix</keyword>
<protein>
    <submittedName>
        <fullName evidence="4">CheY-like receiver</fullName>
    </submittedName>
</protein>
<feature type="transmembrane region" description="Helical" evidence="2">
    <location>
        <begin position="188"/>
        <end position="209"/>
    </location>
</feature>
<evidence type="ECO:0000259" key="3">
    <source>
        <dbReference type="PROSITE" id="PS50110"/>
    </source>
</evidence>
<dbReference type="SUPFAM" id="SSF52172">
    <property type="entry name" value="CheY-like"/>
    <property type="match status" value="1"/>
</dbReference>
<accession>A0A075GJX9</accession>
<dbReference type="CDD" id="cd00156">
    <property type="entry name" value="REC"/>
    <property type="match status" value="1"/>
</dbReference>